<dbReference type="SUPFAM" id="SSF75217">
    <property type="entry name" value="alpha/beta knot"/>
    <property type="match status" value="1"/>
</dbReference>
<dbReference type="RefSeq" id="WP_026216397.1">
    <property type="nucleotide sequence ID" value="NZ_CP104407.1"/>
</dbReference>
<keyword evidence="6" id="KW-1185">Reference proteome</keyword>
<protein>
    <submittedName>
        <fullName evidence="5">RNA methyltransferase</fullName>
    </submittedName>
</protein>
<dbReference type="InterPro" id="IPR053888">
    <property type="entry name" value="MRM3-like_sub_bind"/>
</dbReference>
<evidence type="ECO:0000256" key="1">
    <source>
        <dbReference type="ARBA" id="ARBA00007228"/>
    </source>
</evidence>
<dbReference type="Pfam" id="PF22435">
    <property type="entry name" value="MRM3-like_sub_bind"/>
    <property type="match status" value="1"/>
</dbReference>
<dbReference type="EMBL" id="CP110509">
    <property type="protein sequence ID" value="WMB28568.1"/>
    <property type="molecule type" value="Genomic_DNA"/>
</dbReference>
<accession>A0ABY9LIB5</accession>
<keyword evidence="3" id="KW-0808">Transferase</keyword>
<dbReference type="InterPro" id="IPR029028">
    <property type="entry name" value="Alpha/beta_knot_MTases"/>
</dbReference>
<reference evidence="6" key="1">
    <citation type="submission" date="2022-10" db="EMBL/GenBank/DDBJ databases">
        <title>Streptococcus didelphis as causative of fatal infections in opossums (Didelphis albiventris).</title>
        <authorList>
            <person name="Breyer G.M."/>
            <person name="Da Silva M.E.R.J."/>
            <person name="Siqueira F.M."/>
        </authorList>
    </citation>
    <scope>NUCLEOTIDE SEQUENCE [LARGE SCALE GENOMIC DNA]</scope>
    <source>
        <strain evidence="6">LBVP101/21</strain>
    </source>
</reference>
<name>A0ABY9LIB5_9STRE</name>
<dbReference type="InterPro" id="IPR051259">
    <property type="entry name" value="rRNA_Methyltransferase"/>
</dbReference>
<feature type="domain" description="RNA 2-O ribose methyltransferase substrate binding" evidence="4">
    <location>
        <begin position="28"/>
        <end position="100"/>
    </location>
</feature>
<dbReference type="Gene3D" id="3.30.1330.30">
    <property type="match status" value="1"/>
</dbReference>
<dbReference type="InterPro" id="IPR029026">
    <property type="entry name" value="tRNA_m1G_MTases_N"/>
</dbReference>
<dbReference type="GO" id="GO:0032259">
    <property type="term" value="P:methylation"/>
    <property type="evidence" value="ECO:0007669"/>
    <property type="project" value="UniProtKB-KW"/>
</dbReference>
<evidence type="ECO:0000313" key="5">
    <source>
        <dbReference type="EMBL" id="WMB28568.1"/>
    </source>
</evidence>
<comment type="similarity">
    <text evidence="1">Belongs to the class IV-like SAM-binding methyltransferase superfamily. RNA methyltransferase TrmH family.</text>
</comment>
<dbReference type="PANTHER" id="PTHR43191">
    <property type="entry name" value="RRNA METHYLTRANSFERASE 3"/>
    <property type="match status" value="1"/>
</dbReference>
<dbReference type="InterPro" id="IPR029064">
    <property type="entry name" value="Ribosomal_eL30-like_sf"/>
</dbReference>
<dbReference type="PANTHER" id="PTHR43191:SF2">
    <property type="entry name" value="RRNA METHYLTRANSFERASE 3, MITOCHONDRIAL"/>
    <property type="match status" value="1"/>
</dbReference>
<keyword evidence="2 5" id="KW-0489">Methyltransferase</keyword>
<gene>
    <name evidence="5" type="ORF">N1496_03195</name>
</gene>
<dbReference type="InterPro" id="IPR013123">
    <property type="entry name" value="SpoU_subst-bd"/>
</dbReference>
<evidence type="ECO:0000256" key="3">
    <source>
        <dbReference type="ARBA" id="ARBA00022679"/>
    </source>
</evidence>
<evidence type="ECO:0000256" key="2">
    <source>
        <dbReference type="ARBA" id="ARBA00022603"/>
    </source>
</evidence>
<sequence>MKISSRTNPLIKQTKKLLTKKHRKHSYLIEGWHLVEEAKKSKQVFLHIFVLEEMVDQLVSLGITEDQAKLIVVAKEVLKELTDSPNPQGIIAEIAMPQLVLPETKEGKYLLLEDVQDPGNLGTIIRTAHAAKLDGVIISEKSADIYNQKTLRSMQGSHFHIPVWRTDVYAFCQRMKQKDMPILATTLAQHSITYKELPLTPNFVLVMGNEGNGISRQMAELATVLVHIDMPGKAESLNVAVAAGILIFSLI</sequence>
<dbReference type="Gene3D" id="3.40.1280.10">
    <property type="match status" value="1"/>
</dbReference>
<dbReference type="Pfam" id="PF00588">
    <property type="entry name" value="SpoU_methylase"/>
    <property type="match status" value="1"/>
</dbReference>
<organism evidence="5 6">
    <name type="scientific">Streptococcus didelphis</name>
    <dbReference type="NCBI Taxonomy" id="102886"/>
    <lineage>
        <taxon>Bacteria</taxon>
        <taxon>Bacillati</taxon>
        <taxon>Bacillota</taxon>
        <taxon>Bacilli</taxon>
        <taxon>Lactobacillales</taxon>
        <taxon>Streptococcaceae</taxon>
        <taxon>Streptococcus</taxon>
    </lineage>
</organism>
<dbReference type="InterPro" id="IPR001537">
    <property type="entry name" value="SpoU_MeTrfase"/>
</dbReference>
<evidence type="ECO:0000259" key="4">
    <source>
        <dbReference type="SMART" id="SM00967"/>
    </source>
</evidence>
<dbReference type="Proteomes" id="UP001238096">
    <property type="component" value="Chromosome"/>
</dbReference>
<dbReference type="SMART" id="SM00967">
    <property type="entry name" value="SpoU_sub_bind"/>
    <property type="match status" value="1"/>
</dbReference>
<proteinExistence type="inferred from homology"/>
<evidence type="ECO:0000313" key="6">
    <source>
        <dbReference type="Proteomes" id="UP001238096"/>
    </source>
</evidence>
<dbReference type="GO" id="GO:0008168">
    <property type="term" value="F:methyltransferase activity"/>
    <property type="evidence" value="ECO:0007669"/>
    <property type="project" value="UniProtKB-KW"/>
</dbReference>
<dbReference type="CDD" id="cd18095">
    <property type="entry name" value="SpoU-like_rRNA-MTase"/>
    <property type="match status" value="1"/>
</dbReference>
<dbReference type="SUPFAM" id="SSF55315">
    <property type="entry name" value="L30e-like"/>
    <property type="match status" value="1"/>
</dbReference>